<name>A0A516PUZ9_9ACTN</name>
<dbReference type="OrthoDB" id="2959414at2"/>
<protein>
    <submittedName>
        <fullName evidence="2">Helix-turn-helix domain-containing protein</fullName>
    </submittedName>
</protein>
<dbReference type="InterPro" id="IPR001387">
    <property type="entry name" value="Cro/C1-type_HTH"/>
</dbReference>
<evidence type="ECO:0000313" key="2">
    <source>
        <dbReference type="EMBL" id="QDP94973.1"/>
    </source>
</evidence>
<dbReference type="SMART" id="SM00530">
    <property type="entry name" value="HTH_XRE"/>
    <property type="match status" value="1"/>
</dbReference>
<dbReference type="EMBL" id="CP041692">
    <property type="protein sequence ID" value="QDP94973.1"/>
    <property type="molecule type" value="Genomic_DNA"/>
</dbReference>
<dbReference type="SUPFAM" id="SSF47413">
    <property type="entry name" value="lambda repressor-like DNA-binding domains"/>
    <property type="match status" value="1"/>
</dbReference>
<sequence length="334" mass="36444">MTRIVDPSFGVQLRELRAARGLSLRELGLAAYVSKSQISEYETGRRRPSAEMAGYLDQALEADGALSALVVESHTDDDATNRIAHALAAPTSVDAETVESLGRMLEQQRHLDDTLPAPMLLPTVEGHLEMVQALARNARGPHASALRLVATEWCQFAGWMNGQVRHDTRGSKLLTDAARDALDLGAPDLASQSYNFRGYIERRKGNARGIVRWFMTAYETPGASDLHRVDAAVQAVHGFGLLGDHKGAQNLLAMADDLSTSVGERSGNVSTRYYWLTPAWLRLPIGLAHLGLGNYSLAADSLRAGLDQLPESWRKAEWSAEYRNALTRAETAVA</sequence>
<dbReference type="AlphaFoldDB" id="A0A516PUZ9"/>
<evidence type="ECO:0000313" key="3">
    <source>
        <dbReference type="Proteomes" id="UP000319263"/>
    </source>
</evidence>
<feature type="domain" description="HTH cro/C1-type" evidence="1">
    <location>
        <begin position="13"/>
        <end position="67"/>
    </location>
</feature>
<dbReference type="InterPro" id="IPR010982">
    <property type="entry name" value="Lambda_DNA-bd_dom_sf"/>
</dbReference>
<accession>A0A516PUZ9</accession>
<proteinExistence type="predicted"/>
<evidence type="ECO:0000259" key="1">
    <source>
        <dbReference type="PROSITE" id="PS50943"/>
    </source>
</evidence>
<dbReference type="KEGG" id="mik:FOE78_02725"/>
<organism evidence="2 3">
    <name type="scientific">Microlunatus elymi</name>
    <dbReference type="NCBI Taxonomy" id="2596828"/>
    <lineage>
        <taxon>Bacteria</taxon>
        <taxon>Bacillati</taxon>
        <taxon>Actinomycetota</taxon>
        <taxon>Actinomycetes</taxon>
        <taxon>Propionibacteriales</taxon>
        <taxon>Propionibacteriaceae</taxon>
        <taxon>Microlunatus</taxon>
    </lineage>
</organism>
<dbReference type="PROSITE" id="PS50943">
    <property type="entry name" value="HTH_CROC1"/>
    <property type="match status" value="1"/>
</dbReference>
<reference evidence="2 3" key="1">
    <citation type="submission" date="2019-07" db="EMBL/GenBank/DDBJ databases">
        <title>Microlunatus dokdonensis sp. nov. isolated from the rhizospheric soil of the wild plant Elymus tsukushiensis.</title>
        <authorList>
            <person name="Ghim S.-Y."/>
            <person name="Hwang Y.-J."/>
            <person name="Son J.-S."/>
            <person name="Shin J.-H."/>
        </authorList>
    </citation>
    <scope>NUCLEOTIDE SEQUENCE [LARGE SCALE GENOMIC DNA]</scope>
    <source>
        <strain evidence="2 3">KUDC0627</strain>
    </source>
</reference>
<dbReference type="Gene3D" id="1.10.260.40">
    <property type="entry name" value="lambda repressor-like DNA-binding domains"/>
    <property type="match status" value="1"/>
</dbReference>
<dbReference type="Proteomes" id="UP000319263">
    <property type="component" value="Chromosome"/>
</dbReference>
<dbReference type="GO" id="GO:0003677">
    <property type="term" value="F:DNA binding"/>
    <property type="evidence" value="ECO:0007669"/>
    <property type="project" value="InterPro"/>
</dbReference>
<dbReference type="Pfam" id="PF13560">
    <property type="entry name" value="HTH_31"/>
    <property type="match status" value="1"/>
</dbReference>
<keyword evidence="3" id="KW-1185">Reference proteome</keyword>
<gene>
    <name evidence="2" type="ORF">FOE78_02725</name>
</gene>
<dbReference type="RefSeq" id="WP_143984958.1">
    <property type="nucleotide sequence ID" value="NZ_CP041692.1"/>
</dbReference>
<dbReference type="CDD" id="cd00093">
    <property type="entry name" value="HTH_XRE"/>
    <property type="match status" value="1"/>
</dbReference>